<comment type="caution">
    <text evidence="3">The sequence shown here is derived from an EMBL/GenBank/DDBJ whole genome shotgun (WGS) entry which is preliminary data.</text>
</comment>
<evidence type="ECO:0000313" key="3">
    <source>
        <dbReference type="EMBL" id="KAI9633214.1"/>
    </source>
</evidence>
<keyword evidence="4" id="KW-1185">Reference proteome</keyword>
<keyword evidence="2" id="KW-0732">Signal</keyword>
<organism evidence="3 4">
    <name type="scientific">Dioszegia hungarica</name>
    <dbReference type="NCBI Taxonomy" id="4972"/>
    <lineage>
        <taxon>Eukaryota</taxon>
        <taxon>Fungi</taxon>
        <taxon>Dikarya</taxon>
        <taxon>Basidiomycota</taxon>
        <taxon>Agaricomycotina</taxon>
        <taxon>Tremellomycetes</taxon>
        <taxon>Tremellales</taxon>
        <taxon>Bulleribasidiaceae</taxon>
        <taxon>Dioszegia</taxon>
    </lineage>
</organism>
<name>A0AA38H621_9TREE</name>
<feature type="compositionally biased region" description="Low complexity" evidence="1">
    <location>
        <begin position="246"/>
        <end position="262"/>
    </location>
</feature>
<feature type="compositionally biased region" description="Polar residues" evidence="1">
    <location>
        <begin position="195"/>
        <end position="205"/>
    </location>
</feature>
<evidence type="ECO:0000256" key="2">
    <source>
        <dbReference type="SAM" id="SignalP"/>
    </source>
</evidence>
<dbReference type="AlphaFoldDB" id="A0AA38H621"/>
<evidence type="ECO:0000256" key="1">
    <source>
        <dbReference type="SAM" id="MobiDB-lite"/>
    </source>
</evidence>
<feature type="compositionally biased region" description="Gly residues" evidence="1">
    <location>
        <begin position="234"/>
        <end position="245"/>
    </location>
</feature>
<dbReference type="EMBL" id="JAKWFO010000011">
    <property type="protein sequence ID" value="KAI9633214.1"/>
    <property type="molecule type" value="Genomic_DNA"/>
</dbReference>
<gene>
    <name evidence="3" type="ORF">MKK02DRAFT_29091</name>
</gene>
<feature type="signal peptide" evidence="2">
    <location>
        <begin position="1"/>
        <end position="21"/>
    </location>
</feature>
<feature type="chain" id="PRO_5041212652" evidence="2">
    <location>
        <begin position="22"/>
        <end position="582"/>
    </location>
</feature>
<protein>
    <submittedName>
        <fullName evidence="3">Uncharacterized protein</fullName>
    </submittedName>
</protein>
<reference evidence="3" key="1">
    <citation type="journal article" date="2022" name="G3 (Bethesda)">
        <title>High quality genome of the basidiomycete yeast Dioszegia hungarica PDD-24b-2 isolated from cloud water.</title>
        <authorList>
            <person name="Jarrige D."/>
            <person name="Haridas S."/>
            <person name="Bleykasten-Grosshans C."/>
            <person name="Joly M."/>
            <person name="Nadalig T."/>
            <person name="Sancelme M."/>
            <person name="Vuilleumier S."/>
            <person name="Grigoriev I.V."/>
            <person name="Amato P."/>
            <person name="Bringel F."/>
        </authorList>
    </citation>
    <scope>NUCLEOTIDE SEQUENCE</scope>
    <source>
        <strain evidence="3">PDD-24b-2</strain>
    </source>
</reference>
<sequence>MSPLSPLFILLLGAILTVALQAPSDHLDRRVYDPGKRNVPQPSLAPASSTVSKTQLVNGVPTSSSVSSGLLAASSSISLPAVPGSGSSATLSLSAFLPLISSKVPGSTCGLNSTQSMVQCLFDTSASTCQSVGGGCAVLARYLPISPDDATACWPDVQVAAEVCAMCNGTKAGYGLYNTYLSTCFELYPEDSGVGTESGNGSKSEVSGAGSRPTSSGVPAVPNAPASATMSSSAGGGGGGGGNAGAGVTSSSYSSSGAAGAGTKPTSVGDRAAALPSQQGGIAANEEGLITAIQVKSTSTSTSRSTSGALVLGELGQPTPSSSYGPRITDSPYLGGEEVTASMSGSNNGSLLLSVSAPASATPSASVSDLADSIAKPEDLARNATTLFFAHDVNPECAQKEDGCLTWKAQINVGAQINNSTAGAICATSILESAMDCSSCVGAAGKSDQTTYQAQMLAYGNYKNNCTVLTGGKGGNANVGALNAVEEVDGPRAAASGTGGKARTTGAPVDKGEAKTPAVQYVEENAGHRLEACVMGVVDQDLDEQRGGVSEDEVSMKPPKGAKADNAYLEPNVKALPPPQRL</sequence>
<feature type="region of interest" description="Disordered" evidence="1">
    <location>
        <begin position="491"/>
        <end position="515"/>
    </location>
</feature>
<dbReference type="GeneID" id="77726911"/>
<dbReference type="Proteomes" id="UP001164286">
    <property type="component" value="Unassembled WGS sequence"/>
</dbReference>
<evidence type="ECO:0000313" key="4">
    <source>
        <dbReference type="Proteomes" id="UP001164286"/>
    </source>
</evidence>
<feature type="region of interest" description="Disordered" evidence="1">
    <location>
        <begin position="195"/>
        <end position="272"/>
    </location>
</feature>
<proteinExistence type="predicted"/>
<dbReference type="RefSeq" id="XP_052942991.1">
    <property type="nucleotide sequence ID" value="XM_053087706.1"/>
</dbReference>
<accession>A0AA38H621</accession>
<feature type="region of interest" description="Disordered" evidence="1">
    <location>
        <begin position="543"/>
        <end position="582"/>
    </location>
</feature>